<feature type="compositionally biased region" description="Basic residues" evidence="1">
    <location>
        <begin position="69"/>
        <end position="79"/>
    </location>
</feature>
<dbReference type="Proteomes" id="UP000070250">
    <property type="component" value="Chromosome"/>
</dbReference>
<protein>
    <submittedName>
        <fullName evidence="3">Uncharacterized protein</fullName>
    </submittedName>
</protein>
<dbReference type="STRING" id="465721.ACG33_13520"/>
<evidence type="ECO:0000256" key="1">
    <source>
        <dbReference type="SAM" id="MobiDB-lite"/>
    </source>
</evidence>
<evidence type="ECO:0000313" key="4">
    <source>
        <dbReference type="Proteomes" id="UP000070250"/>
    </source>
</evidence>
<reference evidence="3 4" key="1">
    <citation type="submission" date="2015-06" db="EMBL/GenBank/DDBJ databases">
        <title>A Comprehensive Approach to Explore the Metabolic and Phylogenetic Diversity of Bacterial Steroid Degradation in the Environment: Testosterone as an Example.</title>
        <authorList>
            <person name="Yang F.-C."/>
            <person name="Chen Y.-L."/>
            <person name="Yu C.-P."/>
            <person name="Tang S.-L."/>
            <person name="Wang P.-H."/>
            <person name="Ismail W."/>
            <person name="Wang C.-H."/>
            <person name="Yang C.-Y."/>
            <person name="Chiang Y.-R."/>
        </authorList>
    </citation>
    <scope>NUCLEOTIDE SEQUENCE [LARGE SCALE GENOMIC DNA]</scope>
    <source>
        <strain evidence="3 4">DSM 18526</strain>
    </source>
</reference>
<dbReference type="EMBL" id="CP011971">
    <property type="protein sequence ID" value="AMN48100.1"/>
    <property type="molecule type" value="Genomic_DNA"/>
</dbReference>
<feature type="signal peptide" evidence="2">
    <location>
        <begin position="1"/>
        <end position="21"/>
    </location>
</feature>
<dbReference type="KEGG" id="sdf:ACG33_13520"/>
<keyword evidence="4" id="KW-1185">Reference proteome</keyword>
<accession>A0A127FE18</accession>
<evidence type="ECO:0000256" key="2">
    <source>
        <dbReference type="SAM" id="SignalP"/>
    </source>
</evidence>
<gene>
    <name evidence="3" type="ORF">ACG33_13520</name>
</gene>
<feature type="chain" id="PRO_5007448362" evidence="2">
    <location>
        <begin position="22"/>
        <end position="120"/>
    </location>
</feature>
<name>A0A127FE18_STEDE</name>
<organism evidence="3 4">
    <name type="scientific">Steroidobacter denitrificans</name>
    <dbReference type="NCBI Taxonomy" id="465721"/>
    <lineage>
        <taxon>Bacteria</taxon>
        <taxon>Pseudomonadati</taxon>
        <taxon>Pseudomonadota</taxon>
        <taxon>Gammaproteobacteria</taxon>
        <taxon>Steroidobacterales</taxon>
        <taxon>Steroidobacteraceae</taxon>
        <taxon>Steroidobacter</taxon>
    </lineage>
</organism>
<feature type="region of interest" description="Disordered" evidence="1">
    <location>
        <begin position="67"/>
        <end position="90"/>
    </location>
</feature>
<keyword evidence="2" id="KW-0732">Signal</keyword>
<sequence>MKTPWMVLVAALFVVAVPVHAQPAEEPIVKLLNEMSEKPEHHLAIAGYYRTLAAEALTEVQKHEAMRNTYRRHDHRRLKTGMPARRSMKRHCDRLIELHQETAREYEELAKLHEAEAATN</sequence>
<evidence type="ECO:0000313" key="3">
    <source>
        <dbReference type="EMBL" id="AMN48100.1"/>
    </source>
</evidence>
<proteinExistence type="predicted"/>
<dbReference type="AlphaFoldDB" id="A0A127FE18"/>